<evidence type="ECO:0000256" key="1">
    <source>
        <dbReference type="ARBA" id="ARBA00022729"/>
    </source>
</evidence>
<dbReference type="PANTHER" id="PTHR34216">
    <property type="match status" value="1"/>
</dbReference>
<dbReference type="Proteomes" id="UP001410394">
    <property type="component" value="Unassembled WGS sequence"/>
</dbReference>
<dbReference type="GO" id="GO:0016787">
    <property type="term" value="F:hydrolase activity"/>
    <property type="evidence" value="ECO:0007669"/>
    <property type="project" value="UniProtKB-KW"/>
</dbReference>
<dbReference type="SUPFAM" id="SSF88713">
    <property type="entry name" value="Glycoside hydrolase/deacetylase"/>
    <property type="match status" value="1"/>
</dbReference>
<dbReference type="InterPro" id="IPR002509">
    <property type="entry name" value="NODB_dom"/>
</dbReference>
<dbReference type="InterPro" id="IPR011330">
    <property type="entry name" value="Glyco_hydro/deAcase_b/a-brl"/>
</dbReference>
<dbReference type="Gene3D" id="3.20.20.370">
    <property type="entry name" value="Glycoside hydrolase/deacetylase"/>
    <property type="match status" value="1"/>
</dbReference>
<dbReference type="Pfam" id="PF01522">
    <property type="entry name" value="Polysacc_deac_1"/>
    <property type="match status" value="1"/>
</dbReference>
<keyword evidence="3" id="KW-0378">Hydrolase</keyword>
<dbReference type="InterPro" id="IPR051398">
    <property type="entry name" value="Polysacch_Deacetylase"/>
</dbReference>
<proteinExistence type="predicted"/>
<dbReference type="PROSITE" id="PS51677">
    <property type="entry name" value="NODB"/>
    <property type="match status" value="1"/>
</dbReference>
<accession>A0ABU9Z297</accession>
<dbReference type="EC" id="3.-.-.-" evidence="3"/>
<evidence type="ECO:0000259" key="2">
    <source>
        <dbReference type="PROSITE" id="PS51677"/>
    </source>
</evidence>
<dbReference type="RefSeq" id="WP_345920666.1">
    <property type="nucleotide sequence ID" value="NZ_JBDIVE010000009.1"/>
</dbReference>
<feature type="domain" description="NodB homology" evidence="2">
    <location>
        <begin position="16"/>
        <end position="218"/>
    </location>
</feature>
<evidence type="ECO:0000313" key="4">
    <source>
        <dbReference type="Proteomes" id="UP001410394"/>
    </source>
</evidence>
<evidence type="ECO:0000313" key="3">
    <source>
        <dbReference type="EMBL" id="MEN3069892.1"/>
    </source>
</evidence>
<reference evidence="3 4" key="1">
    <citation type="journal article" date="2018" name="Int. J. Syst. Evol. Microbiol.">
        <title>Uliginosibacterium sediminicola sp. nov., isolated from freshwater sediment.</title>
        <authorList>
            <person name="Hwang W.M."/>
            <person name="Kim S.M."/>
            <person name="Kang K."/>
            <person name="Ahn T.Y."/>
        </authorList>
    </citation>
    <scope>NUCLEOTIDE SEQUENCE [LARGE SCALE GENOMIC DNA]</scope>
    <source>
        <strain evidence="3 4">M1-21</strain>
    </source>
</reference>
<gene>
    <name evidence="3" type="ORF">ABDB84_15525</name>
</gene>
<keyword evidence="4" id="KW-1185">Reference proteome</keyword>
<keyword evidence="1" id="KW-0732">Signal</keyword>
<dbReference type="EMBL" id="JBDIVE010000009">
    <property type="protein sequence ID" value="MEN3069892.1"/>
    <property type="molecule type" value="Genomic_DNA"/>
</dbReference>
<name>A0ABU9Z297_9RHOO</name>
<comment type="caution">
    <text evidence="3">The sequence shown here is derived from an EMBL/GenBank/DDBJ whole genome shotgun (WGS) entry which is preliminary data.</text>
</comment>
<dbReference type="CDD" id="cd10967">
    <property type="entry name" value="CE4_GLA_like_6s"/>
    <property type="match status" value="1"/>
</dbReference>
<sequence length="278" mass="31855">MHAQLEHIHHCFPGGRHKALTFSYDDGKIEDRRLVELFNRHGLKASFNLNGAKFGRDHRIDAHELADLYAGHEVAAHSLTHPTLTRCPPELLVQQLFDDRRRLEDLLGRAVRGFAYPNGKHDQRLHALLPALGFAYARTTGATRSFELPQQLFEWQPSCHHNEGLLELGQEFLARDKSQYLDLFYVWGHSFDFERDGNWSLIERFAQQASGHAEIWYASNIEIVDYLACLQRLQFTADCRHVHNPSAQALWLRVDTLQAGERRSAMFEVAGGATLSLF</sequence>
<organism evidence="3 4">
    <name type="scientific">Uliginosibacterium sediminicola</name>
    <dbReference type="NCBI Taxonomy" id="2024550"/>
    <lineage>
        <taxon>Bacteria</taxon>
        <taxon>Pseudomonadati</taxon>
        <taxon>Pseudomonadota</taxon>
        <taxon>Betaproteobacteria</taxon>
        <taxon>Rhodocyclales</taxon>
        <taxon>Zoogloeaceae</taxon>
        <taxon>Uliginosibacterium</taxon>
    </lineage>
</organism>
<protein>
    <submittedName>
        <fullName evidence="3">Polysaccharide deacetylase family protein</fullName>
        <ecNumber evidence="3">3.-.-.-</ecNumber>
    </submittedName>
</protein>
<dbReference type="PANTHER" id="PTHR34216:SF11">
    <property type="entry name" value="CHITOOLIGOSACCHARIDE DEACETYLASE"/>
    <property type="match status" value="1"/>
</dbReference>